<dbReference type="SUPFAM" id="SSF51735">
    <property type="entry name" value="NAD(P)-binding Rossmann-fold domains"/>
    <property type="match status" value="1"/>
</dbReference>
<keyword evidence="1" id="KW-0560">Oxidoreductase</keyword>
<dbReference type="InterPro" id="IPR036291">
    <property type="entry name" value="NAD(P)-bd_dom_sf"/>
</dbReference>
<dbReference type="NCBIfam" id="NF006693">
    <property type="entry name" value="PRK09242.1"/>
    <property type="match status" value="1"/>
</dbReference>
<dbReference type="GO" id="GO:0016491">
    <property type="term" value="F:oxidoreductase activity"/>
    <property type="evidence" value="ECO:0007669"/>
    <property type="project" value="UniProtKB-KW"/>
</dbReference>
<dbReference type="Gene3D" id="3.40.50.720">
    <property type="entry name" value="NAD(P)-binding Rossmann-like Domain"/>
    <property type="match status" value="1"/>
</dbReference>
<dbReference type="InterPro" id="IPR045000">
    <property type="entry name" value="TR"/>
</dbReference>
<dbReference type="PRINTS" id="PR00081">
    <property type="entry name" value="GDHRDH"/>
</dbReference>
<reference evidence="2 3" key="1">
    <citation type="journal article" date="2014" name="Mol. Plant">
        <title>Chromosome Scale Genome Assembly and Transcriptome Profiling of Nannochloropsis gaditana in Nitrogen Depletion.</title>
        <authorList>
            <person name="Corteggiani Carpinelli E."/>
            <person name="Telatin A."/>
            <person name="Vitulo N."/>
            <person name="Forcato C."/>
            <person name="D'Angelo M."/>
            <person name="Schiavon R."/>
            <person name="Vezzi A."/>
            <person name="Giacometti G.M."/>
            <person name="Morosinotto T."/>
            <person name="Valle G."/>
        </authorList>
    </citation>
    <scope>NUCLEOTIDE SEQUENCE [LARGE SCALE GENOMIC DNA]</scope>
    <source>
        <strain evidence="2 3">B-31</strain>
    </source>
</reference>
<protein>
    <submittedName>
        <fullName evidence="2">Tropinone reductase</fullName>
    </submittedName>
</protein>
<dbReference type="OrthoDB" id="417891at2759"/>
<keyword evidence="3" id="KW-1185">Reference proteome</keyword>
<name>W7UA18_9STRA</name>
<evidence type="ECO:0000256" key="1">
    <source>
        <dbReference type="ARBA" id="ARBA00023002"/>
    </source>
</evidence>
<dbReference type="AlphaFoldDB" id="W7UA18"/>
<evidence type="ECO:0000313" key="2">
    <source>
        <dbReference type="EMBL" id="EWM29626.1"/>
    </source>
</evidence>
<dbReference type="PANTHER" id="PTHR42898">
    <property type="entry name" value="TROPINONE REDUCTASE"/>
    <property type="match status" value="1"/>
</dbReference>
<comment type="caution">
    <text evidence="2">The sequence shown here is derived from an EMBL/GenBank/DDBJ whole genome shotgun (WGS) entry which is preliminary data.</text>
</comment>
<dbReference type="Proteomes" id="UP000019335">
    <property type="component" value="Chromosome 2"/>
</dbReference>
<organism evidence="2 3">
    <name type="scientific">Nannochloropsis gaditana</name>
    <dbReference type="NCBI Taxonomy" id="72520"/>
    <lineage>
        <taxon>Eukaryota</taxon>
        <taxon>Sar</taxon>
        <taxon>Stramenopiles</taxon>
        <taxon>Ochrophyta</taxon>
        <taxon>Eustigmatophyceae</taxon>
        <taxon>Eustigmatales</taxon>
        <taxon>Monodopsidaceae</taxon>
        <taxon>Nannochloropsis</taxon>
    </lineage>
</organism>
<dbReference type="Pfam" id="PF13561">
    <property type="entry name" value="adh_short_C2"/>
    <property type="match status" value="1"/>
</dbReference>
<dbReference type="EMBL" id="AZIL01000125">
    <property type="protein sequence ID" value="EWM29626.1"/>
    <property type="molecule type" value="Genomic_DNA"/>
</dbReference>
<proteinExistence type="predicted"/>
<dbReference type="PRINTS" id="PR00080">
    <property type="entry name" value="SDRFAMILY"/>
</dbReference>
<dbReference type="InterPro" id="IPR002347">
    <property type="entry name" value="SDR_fam"/>
</dbReference>
<accession>W7UA18</accession>
<gene>
    <name evidence="2" type="ORF">Naga_100050g18</name>
</gene>
<dbReference type="FunFam" id="3.40.50.720:FF:000084">
    <property type="entry name" value="Short-chain dehydrogenase reductase"/>
    <property type="match status" value="1"/>
</dbReference>
<sequence length="266" mass="28319">MATATPPIGSPARWRLDGQTVLCTGGTKGIGKAIVEEFASLGARVFTCARSASDLAACLKEWTAKGYEVEGIAVDVSDSDARRAMMEQVAGSFVGRLDVLVNNVGTNIRKPTAQYTEDQYDKIMDINLKSTYHLCQLAHPLLKKAGKGCVINVGSVAGVIGIKSGSVYGLTKAAMVQLSKNLACEWASDGIRVNTVAPWYIETPLTAQVLGDPVYRKEVEDRTPMKRVGSSEEISGICAFLAMSGSSYITGQTVCVDGGFTVNGFY</sequence>
<dbReference type="PANTHER" id="PTHR42898:SF6">
    <property type="entry name" value="NADP-DEPENDENT MANNITOL DEHYDROGENASE"/>
    <property type="match status" value="1"/>
</dbReference>
<dbReference type="NCBIfam" id="NF005559">
    <property type="entry name" value="PRK07231.1"/>
    <property type="match status" value="1"/>
</dbReference>
<evidence type="ECO:0000313" key="3">
    <source>
        <dbReference type="Proteomes" id="UP000019335"/>
    </source>
</evidence>